<organism evidence="6 7">
    <name type="scientific">Aromia moschata</name>
    <dbReference type="NCBI Taxonomy" id="1265417"/>
    <lineage>
        <taxon>Eukaryota</taxon>
        <taxon>Metazoa</taxon>
        <taxon>Ecdysozoa</taxon>
        <taxon>Arthropoda</taxon>
        <taxon>Hexapoda</taxon>
        <taxon>Insecta</taxon>
        <taxon>Pterygota</taxon>
        <taxon>Neoptera</taxon>
        <taxon>Endopterygota</taxon>
        <taxon>Coleoptera</taxon>
        <taxon>Polyphaga</taxon>
        <taxon>Cucujiformia</taxon>
        <taxon>Chrysomeloidea</taxon>
        <taxon>Cerambycidae</taxon>
        <taxon>Cerambycinae</taxon>
        <taxon>Callichromatini</taxon>
        <taxon>Aromia</taxon>
    </lineage>
</organism>
<dbReference type="InterPro" id="IPR035595">
    <property type="entry name" value="UDP_glycos_trans_CS"/>
</dbReference>
<dbReference type="EMBL" id="JAPWTK010000012">
    <property type="protein sequence ID" value="KAJ8959703.1"/>
    <property type="molecule type" value="Genomic_DNA"/>
</dbReference>
<feature type="signal peptide" evidence="5">
    <location>
        <begin position="1"/>
        <end position="18"/>
    </location>
</feature>
<name>A0AAV8Z9D2_9CUCU</name>
<feature type="chain" id="PRO_5043112988" description="UDP-glucuronosyltransferase" evidence="5">
    <location>
        <begin position="19"/>
        <end position="503"/>
    </location>
</feature>
<evidence type="ECO:0000256" key="4">
    <source>
        <dbReference type="RuleBase" id="RU003718"/>
    </source>
</evidence>
<dbReference type="PANTHER" id="PTHR48043:SF159">
    <property type="entry name" value="EG:EG0003.4 PROTEIN-RELATED"/>
    <property type="match status" value="1"/>
</dbReference>
<keyword evidence="5" id="KW-1133">Transmembrane helix</keyword>
<comment type="subcellular location">
    <subcellularLocation>
        <location evidence="5">Membrane</location>
        <topology evidence="5">Single-pass membrane protein</topology>
    </subcellularLocation>
</comment>
<evidence type="ECO:0000313" key="7">
    <source>
        <dbReference type="Proteomes" id="UP001162162"/>
    </source>
</evidence>
<proteinExistence type="inferred from homology"/>
<keyword evidence="7" id="KW-1185">Reference proteome</keyword>
<feature type="transmembrane region" description="Helical" evidence="5">
    <location>
        <begin position="454"/>
        <end position="481"/>
    </location>
</feature>
<dbReference type="GO" id="GO:0015020">
    <property type="term" value="F:glucuronosyltransferase activity"/>
    <property type="evidence" value="ECO:0007669"/>
    <property type="project" value="UniProtKB-EC"/>
</dbReference>
<keyword evidence="3 4" id="KW-0808">Transferase</keyword>
<reference evidence="6" key="1">
    <citation type="journal article" date="2023" name="Insect Mol. Biol.">
        <title>Genome sequencing provides insights into the evolution of gene families encoding plant cell wall-degrading enzymes in longhorned beetles.</title>
        <authorList>
            <person name="Shin N.R."/>
            <person name="Okamura Y."/>
            <person name="Kirsch R."/>
            <person name="Pauchet Y."/>
        </authorList>
    </citation>
    <scope>NUCLEOTIDE SEQUENCE</scope>
    <source>
        <strain evidence="6">AMC_N1</strain>
    </source>
</reference>
<protein>
    <recommendedName>
        <fullName evidence="5">UDP-glucuronosyltransferase</fullName>
        <ecNumber evidence="5">2.4.1.17</ecNumber>
    </recommendedName>
</protein>
<dbReference type="Gene3D" id="3.40.50.2000">
    <property type="entry name" value="Glycogen Phosphorylase B"/>
    <property type="match status" value="1"/>
</dbReference>
<dbReference type="AlphaFoldDB" id="A0AAV8Z9D2"/>
<dbReference type="InterPro" id="IPR002213">
    <property type="entry name" value="UDP_glucos_trans"/>
</dbReference>
<dbReference type="InterPro" id="IPR050271">
    <property type="entry name" value="UDP-glycosyltransferase"/>
</dbReference>
<dbReference type="EC" id="2.4.1.17" evidence="5"/>
<dbReference type="SUPFAM" id="SSF53756">
    <property type="entry name" value="UDP-Glycosyltransferase/glycogen phosphorylase"/>
    <property type="match status" value="1"/>
</dbReference>
<keyword evidence="5" id="KW-0472">Membrane</keyword>
<gene>
    <name evidence="6" type="ORF">NQ318_021895</name>
</gene>
<evidence type="ECO:0000256" key="3">
    <source>
        <dbReference type="ARBA" id="ARBA00022679"/>
    </source>
</evidence>
<dbReference type="GO" id="GO:0016020">
    <property type="term" value="C:membrane"/>
    <property type="evidence" value="ECO:0007669"/>
    <property type="project" value="UniProtKB-SubCell"/>
</dbReference>
<sequence>MLWSWLLCVITLVATASCSNILAIIPAPFFSHQIAFTQIWRELSLRGHQVTLVTTVPQNDPNLVNLTEIDMSDCFKIVTEKYQISKTAENVLNMWNWYDIFAQINRDAADKQMSDPRLQELIHNRKTTNSTSFLWNRTMRSFWLLGSCMTRRRFSSLLWRVTLSSIMLWVTQRIQIMSTLYSLYVSYFEAFHVGPGKQRIIDKYFTNMTMDLNDLISNVDMMFLDVNPIIQDARAIGPTTINIGMERRLPSKRPLTNDLKDFMDNAKEGFIYLSLGSNVKSRELNKASLTAIIEALRDVPYKVVWKFEASDLPGKPNNVKIVTWAPQQTVLKHPNIKLFITQGGLQSMEEAVYSKVPMVVIPFFFDQFHNARIMELKDIGITIGRKPSVKKEQLKSAILEVINNPKYRNSIRRLGRLAKDFPMTGLEKAIWWTEYILRNKGAKQLRNPTADVPFYQYFLLDVIGFLLAITLCILTLLYVFIKKIVHILKGIFHVKVRKGKKIQ</sequence>
<evidence type="ECO:0000256" key="1">
    <source>
        <dbReference type="ARBA" id="ARBA00009995"/>
    </source>
</evidence>
<evidence type="ECO:0000256" key="2">
    <source>
        <dbReference type="ARBA" id="ARBA00022676"/>
    </source>
</evidence>
<dbReference type="Proteomes" id="UP001162162">
    <property type="component" value="Unassembled WGS sequence"/>
</dbReference>
<dbReference type="Pfam" id="PF00201">
    <property type="entry name" value="UDPGT"/>
    <property type="match status" value="1"/>
</dbReference>
<accession>A0AAV8Z9D2</accession>
<dbReference type="FunFam" id="3.40.50.2000:FF:000050">
    <property type="entry name" value="UDP-glucuronosyltransferase"/>
    <property type="match status" value="1"/>
</dbReference>
<evidence type="ECO:0000256" key="5">
    <source>
        <dbReference type="RuleBase" id="RU362059"/>
    </source>
</evidence>
<keyword evidence="5" id="KW-0812">Transmembrane</keyword>
<comment type="caution">
    <text evidence="6">The sequence shown here is derived from an EMBL/GenBank/DDBJ whole genome shotgun (WGS) entry which is preliminary data.</text>
</comment>
<comment type="catalytic activity">
    <reaction evidence="5">
        <text>glucuronate acceptor + UDP-alpha-D-glucuronate = acceptor beta-D-glucuronoside + UDP + H(+)</text>
        <dbReference type="Rhea" id="RHEA:21032"/>
        <dbReference type="ChEBI" id="CHEBI:15378"/>
        <dbReference type="ChEBI" id="CHEBI:58052"/>
        <dbReference type="ChEBI" id="CHEBI:58223"/>
        <dbReference type="ChEBI" id="CHEBI:132367"/>
        <dbReference type="ChEBI" id="CHEBI:132368"/>
        <dbReference type="EC" id="2.4.1.17"/>
    </reaction>
</comment>
<keyword evidence="5" id="KW-0732">Signal</keyword>
<dbReference type="PROSITE" id="PS00375">
    <property type="entry name" value="UDPGT"/>
    <property type="match status" value="1"/>
</dbReference>
<evidence type="ECO:0000313" key="6">
    <source>
        <dbReference type="EMBL" id="KAJ8959703.1"/>
    </source>
</evidence>
<comment type="similarity">
    <text evidence="1 4">Belongs to the UDP-glycosyltransferase family.</text>
</comment>
<keyword evidence="2 4" id="KW-0328">Glycosyltransferase</keyword>
<dbReference type="PANTHER" id="PTHR48043">
    <property type="entry name" value="EG:EG0003.4 PROTEIN-RELATED"/>
    <property type="match status" value="1"/>
</dbReference>
<dbReference type="CDD" id="cd03784">
    <property type="entry name" value="GT1_Gtf-like"/>
    <property type="match status" value="1"/>
</dbReference>